<evidence type="ECO:0000313" key="2">
    <source>
        <dbReference type="Proteomes" id="UP001565243"/>
    </source>
</evidence>
<dbReference type="Proteomes" id="UP001565243">
    <property type="component" value="Unassembled WGS sequence"/>
</dbReference>
<gene>
    <name evidence="1" type="ORF">AB6T85_00530</name>
</gene>
<organism evidence="1 2">
    <name type="scientific">Erwinia aeris</name>
    <dbReference type="NCBI Taxonomy" id="3239803"/>
    <lineage>
        <taxon>Bacteria</taxon>
        <taxon>Pseudomonadati</taxon>
        <taxon>Pseudomonadota</taxon>
        <taxon>Gammaproteobacteria</taxon>
        <taxon>Enterobacterales</taxon>
        <taxon>Erwiniaceae</taxon>
        <taxon>Erwinia</taxon>
    </lineage>
</organism>
<dbReference type="RefSeq" id="WP_253460752.1">
    <property type="nucleotide sequence ID" value="NZ_JBGFFX010000001.1"/>
</dbReference>
<comment type="caution">
    <text evidence="1">The sequence shown here is derived from an EMBL/GenBank/DDBJ whole genome shotgun (WGS) entry which is preliminary data.</text>
</comment>
<reference evidence="1 2" key="1">
    <citation type="submission" date="2024-07" db="EMBL/GenBank/DDBJ databases">
        <authorList>
            <person name="Hebao G."/>
        </authorList>
    </citation>
    <scope>NUCLEOTIDE SEQUENCE [LARGE SCALE GENOMIC DNA]</scope>
    <source>
        <strain evidence="1 2">ACCC 02193</strain>
    </source>
</reference>
<accession>A0ABV4E1Z4</accession>
<proteinExistence type="predicted"/>
<protein>
    <submittedName>
        <fullName evidence="1">Uncharacterized protein</fullName>
    </submittedName>
</protein>
<evidence type="ECO:0000313" key="1">
    <source>
        <dbReference type="EMBL" id="MEY8768926.1"/>
    </source>
</evidence>
<keyword evidence="2" id="KW-1185">Reference proteome</keyword>
<dbReference type="EMBL" id="JBGFFX010000001">
    <property type="protein sequence ID" value="MEY8768926.1"/>
    <property type="molecule type" value="Genomic_DNA"/>
</dbReference>
<name>A0ABV4E1Z4_9GAMM</name>
<sequence length="115" mass="12741">MKNLIISDSVVNLSKIDAALTDNACVVKGYYPEEADTSPFVAIGSSLHEAVADSENIVISLEEDKWDNILLGLAGILTRISEETKIFNYTALDQEKLKIYTQFLTSKNLVFINKV</sequence>